<organism evidence="2 3">
    <name type="scientific">Sphingomonas paucimobilis NBRC 13935</name>
    <dbReference type="NCBI Taxonomy" id="1219050"/>
    <lineage>
        <taxon>Bacteria</taxon>
        <taxon>Pseudomonadati</taxon>
        <taxon>Pseudomonadota</taxon>
        <taxon>Alphaproteobacteria</taxon>
        <taxon>Sphingomonadales</taxon>
        <taxon>Sphingomonadaceae</taxon>
        <taxon>Sphingomonas</taxon>
    </lineage>
</organism>
<name>A0A0C9NAD1_SPHPI</name>
<sequence length="234" mass="26651">MSTVPEQDASQHCRYPTRLKWLHRIGYGTTALVAIQILVIIGTACWLQWEEAHRSRTWLALSKTQEGPVKPDARLPNDDMLDYLRRLPPITGLHGNGFRFVVTPSFSQSDYAFTLSFTQGAKRAEGVLYIFGTRTPDAVTQRRAFTVPAWNYRRYAEVMDQLTDGWPGADEGCADGAPVAFERLRGERVTSGRGNCSPHYDRVKRLNLALIRRFAPGPDLPTEHDWYRPFPEDR</sequence>
<keyword evidence="1" id="KW-1133">Transmembrane helix</keyword>
<gene>
    <name evidence="2" type="ORF">SP6_14_03510</name>
</gene>
<accession>A0A0C9NAD1</accession>
<feature type="transmembrane region" description="Helical" evidence="1">
    <location>
        <begin position="25"/>
        <end position="47"/>
    </location>
</feature>
<comment type="caution">
    <text evidence="2">The sequence shown here is derived from an EMBL/GenBank/DDBJ whole genome shotgun (WGS) entry which is preliminary data.</text>
</comment>
<reference evidence="2 3" key="1">
    <citation type="submission" date="2014-08" db="EMBL/GenBank/DDBJ databases">
        <title>Whole genome shotgun sequence of Sphingomonas paucimobilis NBRC 13935.</title>
        <authorList>
            <person name="Hosoyama A."/>
            <person name="Hashimoto M."/>
            <person name="Hosoyama Y."/>
            <person name="Noguchi M."/>
            <person name="Uohara A."/>
            <person name="Ohji S."/>
            <person name="Katano-Makiyama Y."/>
            <person name="Ichikawa N."/>
            <person name="Kimura A."/>
            <person name="Yamazoe A."/>
            <person name="Fujita N."/>
        </authorList>
    </citation>
    <scope>NUCLEOTIDE SEQUENCE [LARGE SCALE GENOMIC DNA]</scope>
    <source>
        <strain evidence="2 3">NBRC 13935</strain>
    </source>
</reference>
<keyword evidence="1" id="KW-0812">Transmembrane</keyword>
<dbReference type="GeneID" id="78529048"/>
<dbReference type="EMBL" id="BBJS01000014">
    <property type="protein sequence ID" value="GAN13192.1"/>
    <property type="molecule type" value="Genomic_DNA"/>
</dbReference>
<evidence type="ECO:0000256" key="1">
    <source>
        <dbReference type="SAM" id="Phobius"/>
    </source>
</evidence>
<evidence type="ECO:0000313" key="2">
    <source>
        <dbReference type="EMBL" id="GAN13192.1"/>
    </source>
</evidence>
<proteinExistence type="predicted"/>
<evidence type="ECO:0000313" key="3">
    <source>
        <dbReference type="Proteomes" id="UP000032025"/>
    </source>
</evidence>
<keyword evidence="3" id="KW-1185">Reference proteome</keyword>
<dbReference type="AlphaFoldDB" id="A0A0C9NAD1"/>
<keyword evidence="1" id="KW-0472">Membrane</keyword>
<dbReference type="RefSeq" id="WP_007403381.1">
    <property type="nucleotide sequence ID" value="NZ_BBJS01000014.1"/>
</dbReference>
<dbReference type="Proteomes" id="UP000032025">
    <property type="component" value="Unassembled WGS sequence"/>
</dbReference>
<protein>
    <submittedName>
        <fullName evidence="2">DNA, contig: SP614</fullName>
    </submittedName>
</protein>